<feature type="transmembrane region" description="Helical" evidence="2">
    <location>
        <begin position="74"/>
        <end position="93"/>
    </location>
</feature>
<accession>A0AAE1P1D2</accession>
<dbReference type="AlphaFoldDB" id="A0AAE1P1D2"/>
<evidence type="ECO:0000256" key="1">
    <source>
        <dbReference type="SAM" id="MobiDB-lite"/>
    </source>
</evidence>
<keyword evidence="4" id="KW-1185">Reference proteome</keyword>
<gene>
    <name evidence="3" type="ORF">Pmani_028569</name>
</gene>
<feature type="compositionally biased region" description="Basic and acidic residues" evidence="1">
    <location>
        <begin position="7"/>
        <end position="20"/>
    </location>
</feature>
<keyword evidence="2" id="KW-0472">Membrane</keyword>
<comment type="caution">
    <text evidence="3">The sequence shown here is derived from an EMBL/GenBank/DDBJ whole genome shotgun (WGS) entry which is preliminary data.</text>
</comment>
<sequence>MSTCLTRECKTTTRTRQEVWKEEEEEEEEHTHTSQEEQEEEEEEEEEHTHTSQEEQEAKNNIIMLTLKVPSDRTFFVFVVVVLVLVNLVLLLIPASDDNTHNADIEADPNVPIILVAEDPDNNNNNNNNNHNNYNNNNNQQQLRNDEDPNRQPQQQHQLQHQQQQQPPPPPRQLHLQGALDALVQILPGSQATKFLVLSAEHGGGGMVSEAAFNLLLHRQAFFLYEPLQSLAGKDRRHLDSLRDDEGLNLLHRIYNCTLTQHYDLLYEPYLWKANSILETYTNFCHTNNMDMRECVVKACSSRPLRAAFTTHLPPRLLPRLLQQYPTTLKGGEVCVFMAELLYQANQLHSRYPDTVLVLHYEHLVLMPHKLLPRLYTFLGFQATREQISSVIMALRLNHPEELRLQLLKVWQIGFTLQEVRAVDRGCAKYYDFLGYLSVPRKLTDRNNLFYEWVDN</sequence>
<feature type="compositionally biased region" description="Acidic residues" evidence="1">
    <location>
        <begin position="36"/>
        <end position="46"/>
    </location>
</feature>
<proteinExistence type="predicted"/>
<reference evidence="3" key="1">
    <citation type="submission" date="2023-11" db="EMBL/GenBank/DDBJ databases">
        <title>Genome assemblies of two species of porcelain crab, Petrolisthes cinctipes and Petrolisthes manimaculis (Anomura: Porcellanidae).</title>
        <authorList>
            <person name="Angst P."/>
        </authorList>
    </citation>
    <scope>NUCLEOTIDE SEQUENCE</scope>
    <source>
        <strain evidence="3">PB745_02</strain>
        <tissue evidence="3">Gill</tissue>
    </source>
</reference>
<feature type="region of interest" description="Disordered" evidence="1">
    <location>
        <begin position="116"/>
        <end position="175"/>
    </location>
</feature>
<dbReference type="InterPro" id="IPR051135">
    <property type="entry name" value="Gal/GlcNAc/GalNAc_ST"/>
</dbReference>
<dbReference type="InterPro" id="IPR027417">
    <property type="entry name" value="P-loop_NTPase"/>
</dbReference>
<feature type="compositionally biased region" description="Low complexity" evidence="1">
    <location>
        <begin position="151"/>
        <end position="165"/>
    </location>
</feature>
<dbReference type="EMBL" id="JAWZYT010003294">
    <property type="protein sequence ID" value="KAK4299127.1"/>
    <property type="molecule type" value="Genomic_DNA"/>
</dbReference>
<feature type="compositionally biased region" description="Basic and acidic residues" evidence="1">
    <location>
        <begin position="47"/>
        <end position="57"/>
    </location>
</feature>
<evidence type="ECO:0008006" key="5">
    <source>
        <dbReference type="Google" id="ProtNLM"/>
    </source>
</evidence>
<name>A0AAE1P1D2_9EUCA</name>
<dbReference type="Gene3D" id="3.40.50.300">
    <property type="entry name" value="P-loop containing nucleotide triphosphate hydrolases"/>
    <property type="match status" value="1"/>
</dbReference>
<dbReference type="PANTHER" id="PTHR10704:SF44">
    <property type="entry name" value="LD35051P-RELATED"/>
    <property type="match status" value="1"/>
</dbReference>
<keyword evidence="2" id="KW-0812">Transmembrane</keyword>
<feature type="region of interest" description="Disordered" evidence="1">
    <location>
        <begin position="1"/>
        <end position="57"/>
    </location>
</feature>
<dbReference type="GO" id="GO:0006044">
    <property type="term" value="P:N-acetylglucosamine metabolic process"/>
    <property type="evidence" value="ECO:0007669"/>
    <property type="project" value="TreeGrafter"/>
</dbReference>
<dbReference type="SUPFAM" id="SSF52540">
    <property type="entry name" value="P-loop containing nucleoside triphosphate hydrolases"/>
    <property type="match status" value="1"/>
</dbReference>
<dbReference type="GO" id="GO:0006790">
    <property type="term" value="P:sulfur compound metabolic process"/>
    <property type="evidence" value="ECO:0007669"/>
    <property type="project" value="TreeGrafter"/>
</dbReference>
<dbReference type="GO" id="GO:0001517">
    <property type="term" value="F:N-acetylglucosamine 6-O-sulfotransferase activity"/>
    <property type="evidence" value="ECO:0007669"/>
    <property type="project" value="TreeGrafter"/>
</dbReference>
<protein>
    <recommendedName>
        <fullName evidence="5">Sulfotransferase</fullName>
    </recommendedName>
</protein>
<evidence type="ECO:0000313" key="3">
    <source>
        <dbReference type="EMBL" id="KAK4299127.1"/>
    </source>
</evidence>
<dbReference type="Proteomes" id="UP001292094">
    <property type="component" value="Unassembled WGS sequence"/>
</dbReference>
<evidence type="ECO:0000256" key="2">
    <source>
        <dbReference type="SAM" id="Phobius"/>
    </source>
</evidence>
<feature type="compositionally biased region" description="Low complexity" evidence="1">
    <location>
        <begin position="122"/>
        <end position="139"/>
    </location>
</feature>
<organism evidence="3 4">
    <name type="scientific">Petrolisthes manimaculis</name>
    <dbReference type="NCBI Taxonomy" id="1843537"/>
    <lineage>
        <taxon>Eukaryota</taxon>
        <taxon>Metazoa</taxon>
        <taxon>Ecdysozoa</taxon>
        <taxon>Arthropoda</taxon>
        <taxon>Crustacea</taxon>
        <taxon>Multicrustacea</taxon>
        <taxon>Malacostraca</taxon>
        <taxon>Eumalacostraca</taxon>
        <taxon>Eucarida</taxon>
        <taxon>Decapoda</taxon>
        <taxon>Pleocyemata</taxon>
        <taxon>Anomura</taxon>
        <taxon>Galatheoidea</taxon>
        <taxon>Porcellanidae</taxon>
        <taxon>Petrolisthes</taxon>
    </lineage>
</organism>
<keyword evidence="2" id="KW-1133">Transmembrane helix</keyword>
<evidence type="ECO:0000313" key="4">
    <source>
        <dbReference type="Proteomes" id="UP001292094"/>
    </source>
</evidence>
<dbReference type="PANTHER" id="PTHR10704">
    <property type="entry name" value="CARBOHYDRATE SULFOTRANSFERASE"/>
    <property type="match status" value="1"/>
</dbReference>